<name>A0AAV4QGH7_CAEEX</name>
<dbReference type="AlphaFoldDB" id="A0AAV4QGH7"/>
<reference evidence="1 2" key="1">
    <citation type="submission" date="2021-06" db="EMBL/GenBank/DDBJ databases">
        <title>Caerostris extrusa draft genome.</title>
        <authorList>
            <person name="Kono N."/>
            <person name="Arakawa K."/>
        </authorList>
    </citation>
    <scope>NUCLEOTIDE SEQUENCE [LARGE SCALE GENOMIC DNA]</scope>
</reference>
<dbReference type="EMBL" id="BPLR01006240">
    <property type="protein sequence ID" value="GIY08407.1"/>
    <property type="molecule type" value="Genomic_DNA"/>
</dbReference>
<accession>A0AAV4QGH7</accession>
<comment type="caution">
    <text evidence="1">The sequence shown here is derived from an EMBL/GenBank/DDBJ whole genome shotgun (WGS) entry which is preliminary data.</text>
</comment>
<proteinExistence type="predicted"/>
<protein>
    <submittedName>
        <fullName evidence="1">Uncharacterized protein</fullName>
    </submittedName>
</protein>
<dbReference type="Proteomes" id="UP001054945">
    <property type="component" value="Unassembled WGS sequence"/>
</dbReference>
<evidence type="ECO:0000313" key="1">
    <source>
        <dbReference type="EMBL" id="GIY08407.1"/>
    </source>
</evidence>
<gene>
    <name evidence="1" type="ORF">CEXT_135691</name>
</gene>
<organism evidence="1 2">
    <name type="scientific">Caerostris extrusa</name>
    <name type="common">Bark spider</name>
    <name type="synonym">Caerostris bankana</name>
    <dbReference type="NCBI Taxonomy" id="172846"/>
    <lineage>
        <taxon>Eukaryota</taxon>
        <taxon>Metazoa</taxon>
        <taxon>Ecdysozoa</taxon>
        <taxon>Arthropoda</taxon>
        <taxon>Chelicerata</taxon>
        <taxon>Arachnida</taxon>
        <taxon>Araneae</taxon>
        <taxon>Araneomorphae</taxon>
        <taxon>Entelegynae</taxon>
        <taxon>Araneoidea</taxon>
        <taxon>Araneidae</taxon>
        <taxon>Caerostris</taxon>
    </lineage>
</organism>
<evidence type="ECO:0000313" key="2">
    <source>
        <dbReference type="Proteomes" id="UP001054945"/>
    </source>
</evidence>
<sequence>MPAKVLVIIRMTANLSLLPMLEKRVAHQSTNLGKHYYKMRTLQKRPQFICPVISRSATKGNVHAQYANSSHQDTLLKIGSIFVSLCTKKE</sequence>
<keyword evidence="2" id="KW-1185">Reference proteome</keyword>